<keyword evidence="9" id="KW-0812">Transmembrane</keyword>
<comment type="similarity">
    <text evidence="6">Belongs to the RING-type zinc finger family. ATL subfamily.</text>
</comment>
<proteinExistence type="inferred from homology"/>
<dbReference type="EC" id="2.3.2.27" evidence="2"/>
<evidence type="ECO:0000256" key="3">
    <source>
        <dbReference type="ARBA" id="ARBA00022723"/>
    </source>
</evidence>
<dbReference type="Proteomes" id="UP000636709">
    <property type="component" value="Unassembled WGS sequence"/>
</dbReference>
<evidence type="ECO:0000313" key="11">
    <source>
        <dbReference type="EMBL" id="KAF8642586.1"/>
    </source>
</evidence>
<dbReference type="AlphaFoldDB" id="A0A835DW26"/>
<dbReference type="Pfam" id="PF13639">
    <property type="entry name" value="zf-RING_2"/>
    <property type="match status" value="1"/>
</dbReference>
<organism evidence="11 12">
    <name type="scientific">Digitaria exilis</name>
    <dbReference type="NCBI Taxonomy" id="1010633"/>
    <lineage>
        <taxon>Eukaryota</taxon>
        <taxon>Viridiplantae</taxon>
        <taxon>Streptophyta</taxon>
        <taxon>Embryophyta</taxon>
        <taxon>Tracheophyta</taxon>
        <taxon>Spermatophyta</taxon>
        <taxon>Magnoliopsida</taxon>
        <taxon>Liliopsida</taxon>
        <taxon>Poales</taxon>
        <taxon>Poaceae</taxon>
        <taxon>PACMAD clade</taxon>
        <taxon>Panicoideae</taxon>
        <taxon>Panicodae</taxon>
        <taxon>Paniceae</taxon>
        <taxon>Anthephorinae</taxon>
        <taxon>Digitaria</taxon>
    </lineage>
</organism>
<dbReference type="InterPro" id="IPR013083">
    <property type="entry name" value="Znf_RING/FYVE/PHD"/>
</dbReference>
<evidence type="ECO:0000256" key="5">
    <source>
        <dbReference type="ARBA" id="ARBA00022833"/>
    </source>
</evidence>
<keyword evidence="9" id="KW-0472">Membrane</keyword>
<comment type="caution">
    <text evidence="11">The sequence shown here is derived from an EMBL/GenBank/DDBJ whole genome shotgun (WGS) entry which is preliminary data.</text>
</comment>
<feature type="region of interest" description="Disordered" evidence="8">
    <location>
        <begin position="228"/>
        <end position="249"/>
    </location>
</feature>
<dbReference type="SUPFAM" id="SSF57850">
    <property type="entry name" value="RING/U-box"/>
    <property type="match status" value="1"/>
</dbReference>
<dbReference type="PROSITE" id="PS50089">
    <property type="entry name" value="ZF_RING_2"/>
    <property type="match status" value="1"/>
</dbReference>
<dbReference type="PANTHER" id="PTHR14155:SF621">
    <property type="entry name" value="RING-TYPE DOMAIN-CONTAINING PROTEIN"/>
    <property type="match status" value="1"/>
</dbReference>
<sequence length="346" mass="36490">MSLGVPCGPYPWLAGSYPGQSVVAALLVLPPPSLLPCLCLCRSASPSGPPPQLFPTSLLRYHILVATTPATAASSQAWPIRPPSPPGLPGTMGLFAKQPTQAVDFLSLGSGSLPGRSCMPIAEWCLLAFVVGFFATVSLGGTALVVYALVALSRTPHRSAGGIAVLSVFLLLWVSFSFKICGEFIECSRLGDRLAAVLRAALACLRGVARLLCLPCRCARAVRSQLRRPDTGTGRDATTGVQPRSATQSHVMDVLPREAPARGGARVLAVDDIPAYVQRNVKRPGGPSSECAVCLGEVQSGEMVKRLPVCLHVFHQTCIDPWLLGGKSTCPVCRCDVFAPLPLEMV</sequence>
<feature type="transmembrane region" description="Helical" evidence="9">
    <location>
        <begin position="126"/>
        <end position="152"/>
    </location>
</feature>
<evidence type="ECO:0000256" key="2">
    <source>
        <dbReference type="ARBA" id="ARBA00012483"/>
    </source>
</evidence>
<evidence type="ECO:0000259" key="10">
    <source>
        <dbReference type="PROSITE" id="PS50089"/>
    </source>
</evidence>
<feature type="domain" description="RING-type" evidence="10">
    <location>
        <begin position="291"/>
        <end position="334"/>
    </location>
</feature>
<feature type="transmembrane region" description="Helical" evidence="9">
    <location>
        <begin position="159"/>
        <end position="178"/>
    </location>
</feature>
<evidence type="ECO:0000256" key="9">
    <source>
        <dbReference type="SAM" id="Phobius"/>
    </source>
</evidence>
<evidence type="ECO:0000256" key="4">
    <source>
        <dbReference type="ARBA" id="ARBA00022771"/>
    </source>
</evidence>
<dbReference type="GO" id="GO:0061630">
    <property type="term" value="F:ubiquitin protein ligase activity"/>
    <property type="evidence" value="ECO:0007669"/>
    <property type="project" value="UniProtKB-EC"/>
</dbReference>
<protein>
    <recommendedName>
        <fullName evidence="2">RING-type E3 ubiquitin transferase</fullName>
        <ecNumber evidence="2">2.3.2.27</ecNumber>
    </recommendedName>
</protein>
<accession>A0A835DW26</accession>
<dbReference type="SMART" id="SM00184">
    <property type="entry name" value="RING"/>
    <property type="match status" value="1"/>
</dbReference>
<keyword evidence="12" id="KW-1185">Reference proteome</keyword>
<keyword evidence="9" id="KW-1133">Transmembrane helix</keyword>
<reference evidence="11" key="1">
    <citation type="submission" date="2020-07" db="EMBL/GenBank/DDBJ databases">
        <title>Genome sequence and genetic diversity analysis of an under-domesticated orphan crop, white fonio (Digitaria exilis).</title>
        <authorList>
            <person name="Bennetzen J.L."/>
            <person name="Chen S."/>
            <person name="Ma X."/>
            <person name="Wang X."/>
            <person name="Yssel A.E.J."/>
            <person name="Chaluvadi S.R."/>
            <person name="Johnson M."/>
            <person name="Gangashetty P."/>
            <person name="Hamidou F."/>
            <person name="Sanogo M.D."/>
            <person name="Zwaenepoel A."/>
            <person name="Wallace J."/>
            <person name="Van De Peer Y."/>
            <person name="Van Deynze A."/>
        </authorList>
    </citation>
    <scope>NUCLEOTIDE SEQUENCE</scope>
    <source>
        <tissue evidence="11">Leaves</tissue>
    </source>
</reference>
<dbReference type="PANTHER" id="PTHR14155">
    <property type="entry name" value="RING FINGER DOMAIN-CONTAINING"/>
    <property type="match status" value="1"/>
</dbReference>
<dbReference type="EMBL" id="JACEFO010003289">
    <property type="protein sequence ID" value="KAF8642586.1"/>
    <property type="molecule type" value="Genomic_DNA"/>
</dbReference>
<feature type="compositionally biased region" description="Polar residues" evidence="8">
    <location>
        <begin position="239"/>
        <end position="249"/>
    </location>
</feature>
<comment type="catalytic activity">
    <reaction evidence="1">
        <text>S-ubiquitinyl-[E2 ubiquitin-conjugating enzyme]-L-cysteine + [acceptor protein]-L-lysine = [E2 ubiquitin-conjugating enzyme]-L-cysteine + N(6)-ubiquitinyl-[acceptor protein]-L-lysine.</text>
        <dbReference type="EC" id="2.3.2.27"/>
    </reaction>
</comment>
<evidence type="ECO:0000256" key="6">
    <source>
        <dbReference type="ARBA" id="ARBA00024209"/>
    </source>
</evidence>
<gene>
    <name evidence="11" type="ORF">HU200_067265</name>
</gene>
<dbReference type="OrthoDB" id="663606at2759"/>
<keyword evidence="4 7" id="KW-0863">Zinc-finger</keyword>
<dbReference type="Gene3D" id="3.30.40.10">
    <property type="entry name" value="Zinc/RING finger domain, C3HC4 (zinc finger)"/>
    <property type="match status" value="1"/>
</dbReference>
<evidence type="ECO:0000256" key="1">
    <source>
        <dbReference type="ARBA" id="ARBA00000900"/>
    </source>
</evidence>
<dbReference type="GO" id="GO:0008270">
    <property type="term" value="F:zinc ion binding"/>
    <property type="evidence" value="ECO:0007669"/>
    <property type="project" value="UniProtKB-KW"/>
</dbReference>
<name>A0A835DW26_9POAL</name>
<keyword evidence="5" id="KW-0862">Zinc</keyword>
<evidence type="ECO:0000256" key="7">
    <source>
        <dbReference type="PROSITE-ProRule" id="PRU00175"/>
    </source>
</evidence>
<evidence type="ECO:0000256" key="8">
    <source>
        <dbReference type="SAM" id="MobiDB-lite"/>
    </source>
</evidence>
<dbReference type="InterPro" id="IPR053238">
    <property type="entry name" value="RING-H2_zinc_finger"/>
</dbReference>
<evidence type="ECO:0000313" key="12">
    <source>
        <dbReference type="Proteomes" id="UP000636709"/>
    </source>
</evidence>
<dbReference type="InterPro" id="IPR001841">
    <property type="entry name" value="Znf_RING"/>
</dbReference>
<keyword evidence="3" id="KW-0479">Metal-binding</keyword>